<dbReference type="Proteomes" id="UP000008281">
    <property type="component" value="Unassembled WGS sequence"/>
</dbReference>
<keyword evidence="3" id="KW-1185">Reference proteome</keyword>
<name>E3NGI2_CAERE</name>
<accession>E3NGI2</accession>
<organism evidence="3">
    <name type="scientific">Caenorhabditis remanei</name>
    <name type="common">Caenorhabditis vulgaris</name>
    <dbReference type="NCBI Taxonomy" id="31234"/>
    <lineage>
        <taxon>Eukaryota</taxon>
        <taxon>Metazoa</taxon>
        <taxon>Ecdysozoa</taxon>
        <taxon>Nematoda</taxon>
        <taxon>Chromadorea</taxon>
        <taxon>Rhabditida</taxon>
        <taxon>Rhabditina</taxon>
        <taxon>Rhabditomorpha</taxon>
        <taxon>Rhabditoidea</taxon>
        <taxon>Rhabditidae</taxon>
        <taxon>Peloderinae</taxon>
        <taxon>Caenorhabditis</taxon>
    </lineage>
</organism>
<feature type="region of interest" description="Disordered" evidence="1">
    <location>
        <begin position="161"/>
        <end position="183"/>
    </location>
</feature>
<gene>
    <name evidence="2" type="ORF">CRE_31512</name>
</gene>
<evidence type="ECO:0000256" key="1">
    <source>
        <dbReference type="SAM" id="MobiDB-lite"/>
    </source>
</evidence>
<protein>
    <submittedName>
        <fullName evidence="2">Uncharacterized protein</fullName>
    </submittedName>
</protein>
<reference evidence="2" key="1">
    <citation type="submission" date="2007-07" db="EMBL/GenBank/DDBJ databases">
        <title>PCAP assembly of the Caenorhabditis remanei genome.</title>
        <authorList>
            <consortium name="The Caenorhabditis remanei Sequencing Consortium"/>
            <person name="Wilson R.K."/>
        </authorList>
    </citation>
    <scope>NUCLEOTIDE SEQUENCE [LARGE SCALE GENOMIC DNA]</scope>
    <source>
        <strain evidence="2">PB4641</strain>
    </source>
</reference>
<evidence type="ECO:0000313" key="3">
    <source>
        <dbReference type="Proteomes" id="UP000008281"/>
    </source>
</evidence>
<dbReference type="HOGENOM" id="CLU_1290022_0_0_1"/>
<dbReference type="EMBL" id="DS268654">
    <property type="protein sequence ID" value="EFO97095.1"/>
    <property type="molecule type" value="Genomic_DNA"/>
</dbReference>
<proteinExistence type="predicted"/>
<evidence type="ECO:0000313" key="2">
    <source>
        <dbReference type="EMBL" id="EFO97095.1"/>
    </source>
</evidence>
<dbReference type="InParanoid" id="E3NGI2"/>
<sequence>MKNIDYSSIYYSFTKIVLNRAREEEKGPLPEEFHQNIKNLDLKITTVEQCSQLVLLLEARKDCDKTYDKAACITDMLNVVEKTAKSSFLDPSMKSTSQRSNFLKYYGPTTTPTSFGSTLVVKKDRGDTTNETKGTSKQLSSKEALVSIWISVARHTNASMASSAARLSPQHSDNNQGHHNDRDSWYTTMQKAMIDMLCVEVRKEIQEEERLKND</sequence>
<dbReference type="AlphaFoldDB" id="E3NGI2"/>